<name>A0ABY2R057_9HYPH</name>
<comment type="similarity">
    <text evidence="2">Belongs to the PhoH family.</text>
</comment>
<evidence type="ECO:0000313" key="8">
    <source>
        <dbReference type="EMBL" id="THV17233.1"/>
    </source>
</evidence>
<feature type="domain" description="PhoH-like protein" evidence="7">
    <location>
        <begin position="134"/>
        <end position="337"/>
    </location>
</feature>
<dbReference type="PANTHER" id="PTHR30473">
    <property type="entry name" value="PROTEIN PHOH"/>
    <property type="match status" value="1"/>
</dbReference>
<dbReference type="Pfam" id="PF02562">
    <property type="entry name" value="PhoH"/>
    <property type="match status" value="1"/>
</dbReference>
<proteinExistence type="inferred from homology"/>
<evidence type="ECO:0000256" key="5">
    <source>
        <dbReference type="ARBA" id="ARBA00022840"/>
    </source>
</evidence>
<dbReference type="InterPro" id="IPR051451">
    <property type="entry name" value="PhoH2-like"/>
</dbReference>
<evidence type="ECO:0000256" key="1">
    <source>
        <dbReference type="ARBA" id="ARBA00004496"/>
    </source>
</evidence>
<dbReference type="Proteomes" id="UP000309667">
    <property type="component" value="Unassembled WGS sequence"/>
</dbReference>
<protein>
    <recommendedName>
        <fullName evidence="6">PhoH-like protein</fullName>
    </recommendedName>
</protein>
<gene>
    <name evidence="8" type="primary">phoH</name>
    <name evidence="8" type="ORF">E9677_04415</name>
</gene>
<evidence type="ECO:0000256" key="3">
    <source>
        <dbReference type="ARBA" id="ARBA00022490"/>
    </source>
</evidence>
<dbReference type="Gene3D" id="3.40.50.300">
    <property type="entry name" value="P-loop containing nucleotide triphosphate hydrolases"/>
    <property type="match status" value="1"/>
</dbReference>
<evidence type="ECO:0000259" key="7">
    <source>
        <dbReference type="Pfam" id="PF02562"/>
    </source>
</evidence>
<keyword evidence="3" id="KW-0963">Cytoplasm</keyword>
<evidence type="ECO:0000256" key="4">
    <source>
        <dbReference type="ARBA" id="ARBA00022741"/>
    </source>
</evidence>
<reference evidence="8 9" key="1">
    <citation type="submission" date="2019-04" db="EMBL/GenBank/DDBJ databases">
        <title>Genome sequence of strain 7209-2.</title>
        <authorList>
            <person name="Gao J."/>
            <person name="Sun J."/>
        </authorList>
    </citation>
    <scope>NUCLEOTIDE SEQUENCE [LARGE SCALE GENOMIC DNA]</scope>
    <source>
        <strain evidence="8 9">7209-2</strain>
    </source>
</reference>
<dbReference type="InterPro" id="IPR003714">
    <property type="entry name" value="PhoH"/>
</dbReference>
<keyword evidence="9" id="KW-1185">Reference proteome</keyword>
<evidence type="ECO:0000256" key="2">
    <source>
        <dbReference type="ARBA" id="ARBA00010393"/>
    </source>
</evidence>
<evidence type="ECO:0000256" key="6">
    <source>
        <dbReference type="ARBA" id="ARBA00039970"/>
    </source>
</evidence>
<dbReference type="EMBL" id="STGT01000001">
    <property type="protein sequence ID" value="THV17233.1"/>
    <property type="molecule type" value="Genomic_DNA"/>
</dbReference>
<sequence length="351" mass="38508">MNATEVVSSPSRNVRTPATDANHFILTFENNRLASELFGQFDQHLKLLEQRLQIEARARGNSVAITGELQATNQARRALDFLYARLQSGGSVDASDVEGAIRMAVATDDQLSLPTLERKAKLSMAQISTRKKTIAARTPTQDAYMRALERSEMVFGVGPAGTGKTYLAVAHAAQLLERGVVDRIVLTRPAVEAGERLGFLPGDMKEKVDPYLRPLYDALYDMIPGDKVERAITAGVIEIAPLAFMRGRTLANAAIILDEAQNTTSMQMKMFLTRLGENGRMIITGDPSQVDLPRGVTSGLVEALQVLKGVEGVSVIRFKDTDIVRHPLVGRIVQAYDAKYKVQDESEQSEH</sequence>
<keyword evidence="5" id="KW-0067">ATP-binding</keyword>
<comment type="subcellular location">
    <subcellularLocation>
        <location evidence="1">Cytoplasm</location>
    </subcellularLocation>
</comment>
<keyword evidence="4" id="KW-0547">Nucleotide-binding</keyword>
<dbReference type="PANTHER" id="PTHR30473:SF1">
    <property type="entry name" value="PHOH-LIKE PROTEIN"/>
    <property type="match status" value="1"/>
</dbReference>
<comment type="caution">
    <text evidence="8">The sequence shown here is derived from an EMBL/GenBank/DDBJ whole genome shotgun (WGS) entry which is preliminary data.</text>
</comment>
<evidence type="ECO:0000313" key="9">
    <source>
        <dbReference type="Proteomes" id="UP000309667"/>
    </source>
</evidence>
<organism evidence="8 9">
    <name type="scientific">Rhizobium rhizophilum</name>
    <dbReference type="NCBI Taxonomy" id="1850373"/>
    <lineage>
        <taxon>Bacteria</taxon>
        <taxon>Pseudomonadati</taxon>
        <taxon>Pseudomonadota</taxon>
        <taxon>Alphaproteobacteria</taxon>
        <taxon>Hyphomicrobiales</taxon>
        <taxon>Rhizobiaceae</taxon>
        <taxon>Rhizobium/Agrobacterium group</taxon>
        <taxon>Rhizobium</taxon>
    </lineage>
</organism>
<dbReference type="SUPFAM" id="SSF52540">
    <property type="entry name" value="P-loop containing nucleoside triphosphate hydrolases"/>
    <property type="match status" value="1"/>
</dbReference>
<dbReference type="InterPro" id="IPR027417">
    <property type="entry name" value="P-loop_NTPase"/>
</dbReference>
<accession>A0ABY2R057</accession>
<dbReference type="RefSeq" id="WP_136556843.1">
    <property type="nucleotide sequence ID" value="NZ_STGT01000001.1"/>
</dbReference>